<dbReference type="AlphaFoldDB" id="Q4UFG9"/>
<gene>
    <name evidence="10" type="ORF">TA15390</name>
</gene>
<dbReference type="Gene3D" id="3.40.50.150">
    <property type="entry name" value="Vaccinia Virus protein VP39"/>
    <property type="match status" value="1"/>
</dbReference>
<dbReference type="PANTHER" id="PTHR12133:SF2">
    <property type="entry name" value="TRNA (ADENINE(58)-N(1))-METHYLTRANSFERASE CATALYTIC SUBUNIT TRMT61A"/>
    <property type="match status" value="1"/>
</dbReference>
<dbReference type="FunCoup" id="Q4UFG9">
    <property type="interactions" value="169"/>
</dbReference>
<organism evidence="10 11">
    <name type="scientific">Theileria annulata</name>
    <dbReference type="NCBI Taxonomy" id="5874"/>
    <lineage>
        <taxon>Eukaryota</taxon>
        <taxon>Sar</taxon>
        <taxon>Alveolata</taxon>
        <taxon>Apicomplexa</taxon>
        <taxon>Aconoidasida</taxon>
        <taxon>Piroplasmida</taxon>
        <taxon>Theileriidae</taxon>
        <taxon>Theileria</taxon>
    </lineage>
</organism>
<feature type="transmembrane region" description="Helical" evidence="8">
    <location>
        <begin position="207"/>
        <end position="231"/>
    </location>
</feature>
<evidence type="ECO:0000256" key="8">
    <source>
        <dbReference type="SAM" id="Phobius"/>
    </source>
</evidence>
<feature type="domain" description="tRNA (adenine(58)-N(1))-methyltransferase catalytic subunit TRM61 C-terminal" evidence="9">
    <location>
        <begin position="66"/>
        <end position="189"/>
    </location>
</feature>
<dbReference type="GO" id="GO:0005634">
    <property type="term" value="C:nucleus"/>
    <property type="evidence" value="ECO:0007669"/>
    <property type="project" value="UniProtKB-SubCell"/>
</dbReference>
<dbReference type="GO" id="GO:0030488">
    <property type="term" value="P:tRNA methylation"/>
    <property type="evidence" value="ECO:0007669"/>
    <property type="project" value="InterPro"/>
</dbReference>
<keyword evidence="3" id="KW-0489">Methyltransferase</keyword>
<evidence type="ECO:0000256" key="6">
    <source>
        <dbReference type="ARBA" id="ARBA00022694"/>
    </source>
</evidence>
<dbReference type="InterPro" id="IPR029063">
    <property type="entry name" value="SAM-dependent_MTases_sf"/>
</dbReference>
<dbReference type="GO" id="GO:0160107">
    <property type="term" value="F:tRNA (adenine(58)-N1)-methyltransferase activity"/>
    <property type="evidence" value="ECO:0007669"/>
    <property type="project" value="UniProtKB-EC"/>
</dbReference>
<dbReference type="VEuPathDB" id="PiroplasmaDB:TA15390"/>
<evidence type="ECO:0000256" key="7">
    <source>
        <dbReference type="ARBA" id="ARBA00023242"/>
    </source>
</evidence>
<comment type="subcellular location">
    <subcellularLocation>
        <location evidence="1">Nucleus</location>
    </subcellularLocation>
</comment>
<reference evidence="10 11" key="1">
    <citation type="journal article" date="2005" name="Science">
        <title>Genome of the host-cell transforming parasite Theileria annulata compared with T. parva.</title>
        <authorList>
            <person name="Pain A."/>
            <person name="Renauld H."/>
            <person name="Berriman M."/>
            <person name="Murphy L."/>
            <person name="Yeats C.A."/>
            <person name="Weir W."/>
            <person name="Kerhornou A."/>
            <person name="Aslett M."/>
            <person name="Bishop R."/>
            <person name="Bouchier C."/>
            <person name="Cochet M."/>
            <person name="Coulson R.M.R."/>
            <person name="Cronin A."/>
            <person name="de Villiers E.P."/>
            <person name="Fraser A."/>
            <person name="Fosker N."/>
            <person name="Gardner M."/>
            <person name="Goble A."/>
            <person name="Griffiths-Jones S."/>
            <person name="Harris D.E."/>
            <person name="Katzer F."/>
            <person name="Larke N."/>
            <person name="Lord A."/>
            <person name="Maser P."/>
            <person name="McKellar S."/>
            <person name="Mooney P."/>
            <person name="Morton F."/>
            <person name="Nene V."/>
            <person name="O'Neil S."/>
            <person name="Price C."/>
            <person name="Quail M.A."/>
            <person name="Rabbinowitsch E."/>
            <person name="Rawlings N.D."/>
            <person name="Rutter S."/>
            <person name="Saunders D."/>
            <person name="Seeger K."/>
            <person name="Shah T."/>
            <person name="Squares R."/>
            <person name="Squares S."/>
            <person name="Tivey A."/>
            <person name="Walker A.R."/>
            <person name="Woodward J."/>
            <person name="Dobbelaere D.A.E."/>
            <person name="Langsley G."/>
            <person name="Rajandream M.A."/>
            <person name="McKeever D."/>
            <person name="Shiels B."/>
            <person name="Tait A."/>
            <person name="Barrell B.G."/>
            <person name="Hall N."/>
        </authorList>
    </citation>
    <scope>NUCLEOTIDE SEQUENCE [LARGE SCALE GENOMIC DNA]</scope>
    <source>
        <strain evidence="11">Ankara</strain>
    </source>
</reference>
<keyword evidence="5" id="KW-0949">S-adenosyl-L-methionine</keyword>
<sequence>MKVEPGDPVILFSGPNNIYLTQIPKEDHKIPNKQSEANIKNKRLIHNKKGIFDLASCIGKFYGQKYRADISLIILLLDLIPGKRVLECGTGSGSLSYALASAVSPNGHVFTFDFHQQRIQYSLDLFEKTKISDMITVTEADAYSDKAFLVSGSTHSITEHSIDSVFLDVPSPWNCINNVTHVIKVRYGACSNCTSLTTSNIILSTSISIFITSILSTLTILIINILSVILLSSGSVIRTFEVLTKPWGISFSNPDDTDSDDEGSDLTSIHMINKDVNDSGEILGKYVNYQLPQFNHTGYITVATSNIY</sequence>
<evidence type="ECO:0000256" key="5">
    <source>
        <dbReference type="ARBA" id="ARBA00022691"/>
    </source>
</evidence>
<keyword evidence="11" id="KW-1185">Reference proteome</keyword>
<dbReference type="Pfam" id="PF08704">
    <property type="entry name" value="GCD14"/>
    <property type="match status" value="1"/>
</dbReference>
<dbReference type="EC" id="2.1.1.220" evidence="2"/>
<evidence type="ECO:0000256" key="1">
    <source>
        <dbReference type="ARBA" id="ARBA00004123"/>
    </source>
</evidence>
<dbReference type="Proteomes" id="UP000001950">
    <property type="component" value="Chromosome 2"/>
</dbReference>
<dbReference type="EMBL" id="CR940348">
    <property type="protein sequence ID" value="CAI74147.1"/>
    <property type="molecule type" value="Genomic_DNA"/>
</dbReference>
<dbReference type="OMA" id="ASCIGKF"/>
<dbReference type="eggNOG" id="KOG2915">
    <property type="taxonomic scope" value="Eukaryota"/>
</dbReference>
<dbReference type="PANTHER" id="PTHR12133">
    <property type="entry name" value="TRNA (ADENINE(58)-N(1))-METHYLTRANSFERASE"/>
    <property type="match status" value="1"/>
</dbReference>
<evidence type="ECO:0000256" key="2">
    <source>
        <dbReference type="ARBA" id="ARBA00012796"/>
    </source>
</evidence>
<dbReference type="PROSITE" id="PS51620">
    <property type="entry name" value="SAM_TRM61"/>
    <property type="match status" value="1"/>
</dbReference>
<proteinExistence type="predicted"/>
<keyword evidence="8" id="KW-0472">Membrane</keyword>
<evidence type="ECO:0000259" key="9">
    <source>
        <dbReference type="Pfam" id="PF08704"/>
    </source>
</evidence>
<dbReference type="GeneID" id="3861575"/>
<dbReference type="KEGG" id="tan:TA15390"/>
<dbReference type="InterPro" id="IPR049470">
    <property type="entry name" value="TRM61_C"/>
</dbReference>
<dbReference type="InParanoid" id="Q4UFG9"/>
<dbReference type="OrthoDB" id="1925287at2759"/>
<keyword evidence="4" id="KW-0808">Transferase</keyword>
<keyword evidence="7" id="KW-0539">Nucleus</keyword>
<dbReference type="GO" id="GO:0031515">
    <property type="term" value="C:tRNA (m1A) methyltransferase complex"/>
    <property type="evidence" value="ECO:0007669"/>
    <property type="project" value="InterPro"/>
</dbReference>
<dbReference type="RefSeq" id="XP_951879.1">
    <property type="nucleotide sequence ID" value="XM_946786.1"/>
</dbReference>
<name>Q4UFG9_THEAN</name>
<keyword evidence="8" id="KW-0812">Transmembrane</keyword>
<protein>
    <recommendedName>
        <fullName evidence="2">tRNA (adenine(58)-N(1))-methyltransferase</fullName>
        <ecNumber evidence="2">2.1.1.220</ecNumber>
    </recommendedName>
</protein>
<dbReference type="STRING" id="5874.Q4UFG9"/>
<dbReference type="SUPFAM" id="SSF53335">
    <property type="entry name" value="S-adenosyl-L-methionine-dependent methyltransferases"/>
    <property type="match status" value="1"/>
</dbReference>
<evidence type="ECO:0000313" key="11">
    <source>
        <dbReference type="Proteomes" id="UP000001950"/>
    </source>
</evidence>
<evidence type="ECO:0000256" key="3">
    <source>
        <dbReference type="ARBA" id="ARBA00022603"/>
    </source>
</evidence>
<evidence type="ECO:0000256" key="4">
    <source>
        <dbReference type="ARBA" id="ARBA00022679"/>
    </source>
</evidence>
<accession>Q4UFG9</accession>
<keyword evidence="8" id="KW-1133">Transmembrane helix</keyword>
<keyword evidence="6" id="KW-0819">tRNA processing</keyword>
<evidence type="ECO:0000313" key="10">
    <source>
        <dbReference type="EMBL" id="CAI74147.1"/>
    </source>
</evidence>
<dbReference type="InterPro" id="IPR014816">
    <property type="entry name" value="tRNA_MeTrfase_Gcd14"/>
</dbReference>